<feature type="region of interest" description="Disordered" evidence="1">
    <location>
        <begin position="37"/>
        <end position="71"/>
    </location>
</feature>
<sequence>MTKGISRSEVQRIFEKHYERVTATKLRGQQLLRSIKNQNQITNEHQEQKKNLISDRQKKKNTSGTSKRKMEDQKSVVLLMKIIVEIMDKLVKDVKSLQVEQQHLKH</sequence>
<dbReference type="AlphaFoldDB" id="A0A9N9AQD6"/>
<evidence type="ECO:0000256" key="1">
    <source>
        <dbReference type="SAM" id="MobiDB-lite"/>
    </source>
</evidence>
<feature type="compositionally biased region" description="Basic and acidic residues" evidence="1">
    <location>
        <begin position="44"/>
        <end position="56"/>
    </location>
</feature>
<evidence type="ECO:0000313" key="2">
    <source>
        <dbReference type="EMBL" id="CAG8536340.1"/>
    </source>
</evidence>
<accession>A0A9N9AQD6</accession>
<reference evidence="2" key="1">
    <citation type="submission" date="2021-06" db="EMBL/GenBank/DDBJ databases">
        <authorList>
            <person name="Kallberg Y."/>
            <person name="Tangrot J."/>
            <person name="Rosling A."/>
        </authorList>
    </citation>
    <scope>NUCLEOTIDE SEQUENCE</scope>
    <source>
        <strain evidence="2">MA453B</strain>
    </source>
</reference>
<name>A0A9N9AQD6_9GLOM</name>
<dbReference type="EMBL" id="CAJVPY010001784">
    <property type="protein sequence ID" value="CAG8536340.1"/>
    <property type="molecule type" value="Genomic_DNA"/>
</dbReference>
<dbReference type="Proteomes" id="UP000789405">
    <property type="component" value="Unassembled WGS sequence"/>
</dbReference>
<keyword evidence="3" id="KW-1185">Reference proteome</keyword>
<protein>
    <submittedName>
        <fullName evidence="2">12139_t:CDS:1</fullName>
    </submittedName>
</protein>
<comment type="caution">
    <text evidence="2">The sequence shown here is derived from an EMBL/GenBank/DDBJ whole genome shotgun (WGS) entry which is preliminary data.</text>
</comment>
<gene>
    <name evidence="2" type="ORF">DERYTH_LOCUS4590</name>
</gene>
<organism evidence="2 3">
    <name type="scientific">Dentiscutata erythropus</name>
    <dbReference type="NCBI Taxonomy" id="1348616"/>
    <lineage>
        <taxon>Eukaryota</taxon>
        <taxon>Fungi</taxon>
        <taxon>Fungi incertae sedis</taxon>
        <taxon>Mucoromycota</taxon>
        <taxon>Glomeromycotina</taxon>
        <taxon>Glomeromycetes</taxon>
        <taxon>Diversisporales</taxon>
        <taxon>Gigasporaceae</taxon>
        <taxon>Dentiscutata</taxon>
    </lineage>
</organism>
<proteinExistence type="predicted"/>
<evidence type="ECO:0000313" key="3">
    <source>
        <dbReference type="Proteomes" id="UP000789405"/>
    </source>
</evidence>